<sequence length="226" mass="25719">MTYLSAFKSGNLIIPSALLFHFKEIFDSSDDFLVWQFFYLQNTTSLEEVAPRQIAENIGKTLTEVNRSMSHLTEKGLLQYKTIELNGETEVIFDASPALEKLDEILSAKTGDQQPVKTAQNILKDLVDTFQQELGRLLTPFEIEDLTKTIQDDQTNPDLVKAALREAVFNGKANWKYIQAILRNWRREGITSLAQVEAKRAEREATSPQNITVSDDFLSAMNLWKD</sequence>
<dbReference type="Pfam" id="PF07261">
    <property type="entry name" value="DnaB_2"/>
    <property type="match status" value="1"/>
</dbReference>
<comment type="caution">
    <text evidence="3">The sequence shown here is derived from an EMBL/GenBank/DDBJ whole genome shotgun (WGS) entry which is preliminary data.</text>
</comment>
<dbReference type="RefSeq" id="WP_037615464.1">
    <property type="nucleotide sequence ID" value="NZ_JPEN01000042.1"/>
</dbReference>
<feature type="domain" description="DnaB/C C-terminal" evidence="2">
    <location>
        <begin position="128"/>
        <end position="199"/>
    </location>
</feature>
<comment type="similarity">
    <text evidence="1">Belongs to the DnaB/DnaD family.</text>
</comment>
<evidence type="ECO:0000313" key="4">
    <source>
        <dbReference type="Proteomes" id="UP000030019"/>
    </source>
</evidence>
<dbReference type="Gene3D" id="1.10.10.630">
    <property type="entry name" value="DnaD domain-like"/>
    <property type="match status" value="1"/>
</dbReference>
<reference evidence="3 4" key="1">
    <citation type="submission" date="2014-06" db="EMBL/GenBank/DDBJ databases">
        <authorList>
            <person name="Teng J.L."/>
            <person name="Huang Y."/>
            <person name="Tse H."/>
            <person name="Lau S.K."/>
            <person name="Woo P.C."/>
        </authorList>
    </citation>
    <scope>NUCLEOTIDE SEQUENCE [LARGE SCALE GENOMIC DNA]</scope>
    <source>
        <strain evidence="3 4">HKU4</strain>
    </source>
</reference>
<dbReference type="eggNOG" id="COG3935">
    <property type="taxonomic scope" value="Bacteria"/>
</dbReference>
<dbReference type="AlphaFoldDB" id="A0A0A0DKY8"/>
<proteinExistence type="inferred from homology"/>
<dbReference type="InterPro" id="IPR006343">
    <property type="entry name" value="DnaB/C_C"/>
</dbReference>
<organism evidence="3 4">
    <name type="scientific">Streptococcus sinensis</name>
    <dbReference type="NCBI Taxonomy" id="176090"/>
    <lineage>
        <taxon>Bacteria</taxon>
        <taxon>Bacillati</taxon>
        <taxon>Bacillota</taxon>
        <taxon>Bacilli</taxon>
        <taxon>Lactobacillales</taxon>
        <taxon>Streptococcaceae</taxon>
        <taxon>Streptococcus</taxon>
    </lineage>
</organism>
<dbReference type="InterPro" id="IPR034829">
    <property type="entry name" value="DnaD-like_sf"/>
</dbReference>
<dbReference type="PANTHER" id="PTHR37293">
    <property type="entry name" value="PHAGE REPLICATION PROTEIN-RELATED"/>
    <property type="match status" value="1"/>
</dbReference>
<dbReference type="EMBL" id="JPEN01000042">
    <property type="protein sequence ID" value="KGM37642.1"/>
    <property type="molecule type" value="Genomic_DNA"/>
</dbReference>
<evidence type="ECO:0000313" key="3">
    <source>
        <dbReference type="EMBL" id="KGM37642.1"/>
    </source>
</evidence>
<name>A0A0A0DKY8_9STRE</name>
<gene>
    <name evidence="3" type="ORF">SSIN_0583</name>
</gene>
<dbReference type="NCBIfam" id="TIGR01446">
    <property type="entry name" value="DnaD_dom"/>
    <property type="match status" value="1"/>
</dbReference>
<dbReference type="InterPro" id="IPR053162">
    <property type="entry name" value="DnaD"/>
</dbReference>
<evidence type="ECO:0000259" key="2">
    <source>
        <dbReference type="Pfam" id="PF07261"/>
    </source>
</evidence>
<dbReference type="PATRIC" id="fig|176090.4.peg.578"/>
<dbReference type="Gene3D" id="1.10.10.10">
    <property type="entry name" value="Winged helix-like DNA-binding domain superfamily/Winged helix DNA-binding domain"/>
    <property type="match status" value="1"/>
</dbReference>
<dbReference type="SUPFAM" id="SSF158499">
    <property type="entry name" value="DnaD domain-like"/>
    <property type="match status" value="1"/>
</dbReference>
<accession>A0A0A0DKY8</accession>
<dbReference type="PANTHER" id="PTHR37293:SF6">
    <property type="entry name" value="DNA REPLICATION PROTEIN DNAD"/>
    <property type="match status" value="1"/>
</dbReference>
<dbReference type="STRING" id="176090.SSIN_0583"/>
<protein>
    <submittedName>
        <fullName evidence="3">Chromosome replication initiation protein dnaD</fullName>
    </submittedName>
</protein>
<dbReference type="Proteomes" id="UP000030019">
    <property type="component" value="Unassembled WGS sequence"/>
</dbReference>
<dbReference type="InterPro" id="IPR036388">
    <property type="entry name" value="WH-like_DNA-bd_sf"/>
</dbReference>
<evidence type="ECO:0000256" key="1">
    <source>
        <dbReference type="ARBA" id="ARBA00093462"/>
    </source>
</evidence>
<keyword evidence="4" id="KW-1185">Reference proteome</keyword>